<feature type="transmembrane region" description="Helical" evidence="13">
    <location>
        <begin position="281"/>
        <end position="300"/>
    </location>
</feature>
<evidence type="ECO:0000256" key="12">
    <source>
        <dbReference type="SAM" id="Coils"/>
    </source>
</evidence>
<dbReference type="InterPro" id="IPR003661">
    <property type="entry name" value="HisK_dim/P_dom"/>
</dbReference>
<dbReference type="Pfam" id="PF00512">
    <property type="entry name" value="HisKA"/>
    <property type="match status" value="1"/>
</dbReference>
<dbReference type="InterPro" id="IPR036097">
    <property type="entry name" value="HisK_dim/P_sf"/>
</dbReference>
<evidence type="ECO:0000256" key="10">
    <source>
        <dbReference type="ARBA" id="ARBA00023012"/>
    </source>
</evidence>
<keyword evidence="9" id="KW-0067">ATP-binding</keyword>
<dbReference type="EMBL" id="VSDO01000005">
    <property type="protein sequence ID" value="TYA10659.1"/>
    <property type="molecule type" value="Genomic_DNA"/>
</dbReference>
<evidence type="ECO:0000259" key="14">
    <source>
        <dbReference type="PROSITE" id="PS50109"/>
    </source>
</evidence>
<keyword evidence="6" id="KW-0808">Transferase</keyword>
<dbReference type="CDD" id="cd00082">
    <property type="entry name" value="HisKA"/>
    <property type="match status" value="1"/>
</dbReference>
<keyword evidence="10" id="KW-0902">Two-component regulatory system</keyword>
<feature type="domain" description="Histidine kinase" evidence="14">
    <location>
        <begin position="383"/>
        <end position="595"/>
    </location>
</feature>
<dbReference type="RefSeq" id="WP_148456525.1">
    <property type="nucleotide sequence ID" value="NZ_VSDO01000005.1"/>
</dbReference>
<comment type="caution">
    <text evidence="16">The sequence shown here is derived from an EMBL/GenBank/DDBJ whole genome shotgun (WGS) entry which is preliminary data.</text>
</comment>
<keyword evidence="13" id="KW-0812">Transmembrane</keyword>
<evidence type="ECO:0000256" key="8">
    <source>
        <dbReference type="ARBA" id="ARBA00022777"/>
    </source>
</evidence>
<sequence>MKRFGVTTKLFIATAVIFILFYVIVLLCQLLVFPEFYEHRKMNKLERAAAALASIYQKDPEAAREPYSKTWLQMHKNEADFALTDFAGNVSINDPFRMRILREDGKVIDVSLSYFVSAYRRDFKRMNIKVGQEVEVRGEFAEGAGSVSTGSVTFYPHYLKKIDGTHPGAFQEIGRIEAGGTESDVVRGKVEKISVPNLSKAGIRLGVLYSAMDEFFPLSTAYTERLKQMEPIEQRWTDPWTGSRNGIIMQPVLSRNGGIEVLFLVTSLQEIKETNSALRLFYGYLGLGGFILIMLLSIFYSRMLTRPLLLLNKRAEEMKHLNFSGGQPVQRKDELGSLSNTLFELSSKLERTLGELNETNARLRREIEQNKELEQLQKDFFANASHELKTPISIVRGFAEGLRDGISAGRQDHYVGVILEESGKMERLVQDMLDLLRLESPTVKLYKSPILLGELTEDMLEKLVYQLREKRLTARVIRDGEREIMADAAKMEQVVMNLMTNAIRHAEEGSTIRIRVSAEGEACVYSIHNQGEALPDAYLKRIWERFFRAEPSRDRKSGGTGLGLAIVRRILELHECEYRVENKDGGVMFTLKFWT</sequence>
<dbReference type="SUPFAM" id="SSF55874">
    <property type="entry name" value="ATPase domain of HSP90 chaperone/DNA topoisomerase II/histidine kinase"/>
    <property type="match status" value="1"/>
</dbReference>
<dbReference type="SMART" id="SM00388">
    <property type="entry name" value="HisKA"/>
    <property type="match status" value="1"/>
</dbReference>
<accession>A0A5D0CKX8</accession>
<dbReference type="SUPFAM" id="SSF47384">
    <property type="entry name" value="Homodimeric domain of signal transducing histidine kinase"/>
    <property type="match status" value="1"/>
</dbReference>
<evidence type="ECO:0000313" key="17">
    <source>
        <dbReference type="Proteomes" id="UP000325218"/>
    </source>
</evidence>
<dbReference type="Gene3D" id="1.10.287.130">
    <property type="match status" value="1"/>
</dbReference>
<dbReference type="InterPro" id="IPR050351">
    <property type="entry name" value="BphY/WalK/GraS-like"/>
</dbReference>
<keyword evidence="4" id="KW-1003">Cell membrane</keyword>
<name>A0A5D0CKX8_9BACL</name>
<dbReference type="Gene3D" id="3.30.565.10">
    <property type="entry name" value="Histidine kinase-like ATPase, C-terminal domain"/>
    <property type="match status" value="1"/>
</dbReference>
<evidence type="ECO:0000256" key="13">
    <source>
        <dbReference type="SAM" id="Phobius"/>
    </source>
</evidence>
<feature type="domain" description="HAMP" evidence="15">
    <location>
        <begin position="302"/>
        <end position="354"/>
    </location>
</feature>
<dbReference type="FunFam" id="3.30.565.10:FF:000006">
    <property type="entry name" value="Sensor histidine kinase WalK"/>
    <property type="match status" value="1"/>
</dbReference>
<dbReference type="InterPro" id="IPR004358">
    <property type="entry name" value="Sig_transdc_His_kin-like_C"/>
</dbReference>
<dbReference type="PANTHER" id="PTHR45453:SF3">
    <property type="entry name" value="HISTIDINE KINASE"/>
    <property type="match status" value="1"/>
</dbReference>
<dbReference type="AlphaFoldDB" id="A0A5D0CKX8"/>
<dbReference type="PROSITE" id="PS50109">
    <property type="entry name" value="HIS_KIN"/>
    <property type="match status" value="1"/>
</dbReference>
<gene>
    <name evidence="16" type="ORF">FRY98_22960</name>
</gene>
<protein>
    <recommendedName>
        <fullName evidence="3">histidine kinase</fullName>
        <ecNumber evidence="3">2.7.13.3</ecNumber>
    </recommendedName>
</protein>
<dbReference type="PANTHER" id="PTHR45453">
    <property type="entry name" value="PHOSPHATE REGULON SENSOR PROTEIN PHOR"/>
    <property type="match status" value="1"/>
</dbReference>
<keyword evidence="8" id="KW-0418">Kinase</keyword>
<dbReference type="InterPro" id="IPR003594">
    <property type="entry name" value="HATPase_dom"/>
</dbReference>
<comment type="subcellular location">
    <subcellularLocation>
        <location evidence="2">Cell membrane</location>
        <topology evidence="2">Multi-pass membrane protein</topology>
    </subcellularLocation>
</comment>
<dbReference type="PRINTS" id="PR00344">
    <property type="entry name" value="BCTRLSENSOR"/>
</dbReference>
<dbReference type="SMART" id="SM00387">
    <property type="entry name" value="HATPase_c"/>
    <property type="match status" value="1"/>
</dbReference>
<dbReference type="GO" id="GO:0000155">
    <property type="term" value="F:phosphorelay sensor kinase activity"/>
    <property type="evidence" value="ECO:0007669"/>
    <property type="project" value="InterPro"/>
</dbReference>
<evidence type="ECO:0000256" key="5">
    <source>
        <dbReference type="ARBA" id="ARBA00022553"/>
    </source>
</evidence>
<feature type="coiled-coil region" evidence="12">
    <location>
        <begin position="346"/>
        <end position="376"/>
    </location>
</feature>
<evidence type="ECO:0000256" key="7">
    <source>
        <dbReference type="ARBA" id="ARBA00022741"/>
    </source>
</evidence>
<evidence type="ECO:0000259" key="15">
    <source>
        <dbReference type="PROSITE" id="PS50885"/>
    </source>
</evidence>
<dbReference type="Proteomes" id="UP000325218">
    <property type="component" value="Unassembled WGS sequence"/>
</dbReference>
<dbReference type="GO" id="GO:0005524">
    <property type="term" value="F:ATP binding"/>
    <property type="evidence" value="ECO:0007669"/>
    <property type="project" value="UniProtKB-KW"/>
</dbReference>
<dbReference type="EC" id="2.7.13.3" evidence="3"/>
<dbReference type="Pfam" id="PF02518">
    <property type="entry name" value="HATPase_c"/>
    <property type="match status" value="1"/>
</dbReference>
<evidence type="ECO:0000313" key="16">
    <source>
        <dbReference type="EMBL" id="TYA10659.1"/>
    </source>
</evidence>
<keyword evidence="5" id="KW-0597">Phosphoprotein</keyword>
<proteinExistence type="predicted"/>
<keyword evidence="11 13" id="KW-0472">Membrane</keyword>
<evidence type="ECO:0000256" key="1">
    <source>
        <dbReference type="ARBA" id="ARBA00000085"/>
    </source>
</evidence>
<dbReference type="SUPFAM" id="SSF158472">
    <property type="entry name" value="HAMP domain-like"/>
    <property type="match status" value="1"/>
</dbReference>
<comment type="catalytic activity">
    <reaction evidence="1">
        <text>ATP + protein L-histidine = ADP + protein N-phospho-L-histidine.</text>
        <dbReference type="EC" id="2.7.13.3"/>
    </reaction>
</comment>
<evidence type="ECO:0000256" key="2">
    <source>
        <dbReference type="ARBA" id="ARBA00004651"/>
    </source>
</evidence>
<reference evidence="16 17" key="1">
    <citation type="submission" date="2019-08" db="EMBL/GenBank/DDBJ databases">
        <title>Genome sequencing of Paenibacillus faecis DSM 23593(T).</title>
        <authorList>
            <person name="Kook J.-K."/>
            <person name="Park S.-N."/>
            <person name="Lim Y.K."/>
        </authorList>
    </citation>
    <scope>NUCLEOTIDE SEQUENCE [LARGE SCALE GENOMIC DNA]</scope>
    <source>
        <strain evidence="16 17">DSM 23593</strain>
    </source>
</reference>
<keyword evidence="7" id="KW-0547">Nucleotide-binding</keyword>
<evidence type="ECO:0000256" key="6">
    <source>
        <dbReference type="ARBA" id="ARBA00022679"/>
    </source>
</evidence>
<dbReference type="InterPro" id="IPR005467">
    <property type="entry name" value="His_kinase_dom"/>
</dbReference>
<organism evidence="16 17">
    <name type="scientific">Paenibacillus faecis</name>
    <dbReference type="NCBI Taxonomy" id="862114"/>
    <lineage>
        <taxon>Bacteria</taxon>
        <taxon>Bacillati</taxon>
        <taxon>Bacillota</taxon>
        <taxon>Bacilli</taxon>
        <taxon>Bacillales</taxon>
        <taxon>Paenibacillaceae</taxon>
        <taxon>Paenibacillus</taxon>
    </lineage>
</organism>
<evidence type="ECO:0000256" key="3">
    <source>
        <dbReference type="ARBA" id="ARBA00012438"/>
    </source>
</evidence>
<evidence type="ECO:0000256" key="4">
    <source>
        <dbReference type="ARBA" id="ARBA00022475"/>
    </source>
</evidence>
<dbReference type="PROSITE" id="PS50885">
    <property type="entry name" value="HAMP"/>
    <property type="match status" value="1"/>
</dbReference>
<dbReference type="InterPro" id="IPR003660">
    <property type="entry name" value="HAMP_dom"/>
</dbReference>
<keyword evidence="13" id="KW-1133">Transmembrane helix</keyword>
<dbReference type="OrthoDB" id="9762826at2"/>
<dbReference type="FunFam" id="1.10.287.130:FF:000001">
    <property type="entry name" value="Two-component sensor histidine kinase"/>
    <property type="match status" value="1"/>
</dbReference>
<keyword evidence="12" id="KW-0175">Coiled coil</keyword>
<evidence type="ECO:0000256" key="11">
    <source>
        <dbReference type="ARBA" id="ARBA00023136"/>
    </source>
</evidence>
<dbReference type="GO" id="GO:0005886">
    <property type="term" value="C:plasma membrane"/>
    <property type="evidence" value="ECO:0007669"/>
    <property type="project" value="UniProtKB-SubCell"/>
</dbReference>
<feature type="transmembrane region" description="Helical" evidence="13">
    <location>
        <begin position="12"/>
        <end position="33"/>
    </location>
</feature>
<dbReference type="Gene3D" id="6.10.340.10">
    <property type="match status" value="1"/>
</dbReference>
<evidence type="ECO:0000256" key="9">
    <source>
        <dbReference type="ARBA" id="ARBA00022840"/>
    </source>
</evidence>
<keyword evidence="17" id="KW-1185">Reference proteome</keyword>
<dbReference type="InterPro" id="IPR036890">
    <property type="entry name" value="HATPase_C_sf"/>
</dbReference>
<dbReference type="GO" id="GO:0016036">
    <property type="term" value="P:cellular response to phosphate starvation"/>
    <property type="evidence" value="ECO:0007669"/>
    <property type="project" value="TreeGrafter"/>
</dbReference>
<dbReference type="GO" id="GO:0004721">
    <property type="term" value="F:phosphoprotein phosphatase activity"/>
    <property type="evidence" value="ECO:0007669"/>
    <property type="project" value="TreeGrafter"/>
</dbReference>